<reference evidence="1 2" key="1">
    <citation type="submission" date="2019-11" db="EMBL/GenBank/DDBJ databases">
        <title>Whole genome shotgun sequencing (WGS) data from Adlercreutzia equolifaciens ResAG-91, Eggerthella lenta MRI-F36, MRI-F37, MRI-F40, ResAG-49, ResAG-88, ResAG-121, ResAG-145, and Gordonibacter sp. ResAG-5, ResAG-26, ResAG-43, ResAG-50, ResAG-59.</title>
        <authorList>
            <person name="Stoll D.A."/>
            <person name="Danylec N."/>
            <person name="Franz C.M.A.P."/>
            <person name="Huch M."/>
        </authorList>
    </citation>
    <scope>NUCLEOTIDE SEQUENCE [LARGE SCALE GENOMIC DNA]</scope>
    <source>
        <strain evidence="1 2">ResAG-59</strain>
    </source>
</reference>
<protein>
    <submittedName>
        <fullName evidence="1">Uncharacterized protein</fullName>
    </submittedName>
</protein>
<gene>
    <name evidence="1" type="ORF">GO738_14950</name>
</gene>
<accession>A0A6N8IMK2</accession>
<keyword evidence="2" id="KW-1185">Reference proteome</keyword>
<evidence type="ECO:0000313" key="1">
    <source>
        <dbReference type="EMBL" id="MVN16620.1"/>
    </source>
</evidence>
<dbReference type="EMBL" id="WPOC01000037">
    <property type="protein sequence ID" value="MVN16620.1"/>
    <property type="molecule type" value="Genomic_DNA"/>
</dbReference>
<dbReference type="Proteomes" id="UP000468327">
    <property type="component" value="Unassembled WGS sequence"/>
</dbReference>
<name>A0A6N8IMK2_9ACTN</name>
<organism evidence="1 2">
    <name type="scientific">Gordonibacter urolithinfaciens</name>
    <dbReference type="NCBI Taxonomy" id="1335613"/>
    <lineage>
        <taxon>Bacteria</taxon>
        <taxon>Bacillati</taxon>
        <taxon>Actinomycetota</taxon>
        <taxon>Coriobacteriia</taxon>
        <taxon>Eggerthellales</taxon>
        <taxon>Eggerthellaceae</taxon>
        <taxon>Gordonibacter</taxon>
    </lineage>
</organism>
<dbReference type="RefSeq" id="WP_087195006.1">
    <property type="nucleotide sequence ID" value="NZ_WPOC01000037.1"/>
</dbReference>
<evidence type="ECO:0000313" key="2">
    <source>
        <dbReference type="Proteomes" id="UP000468327"/>
    </source>
</evidence>
<sequence>MRKTLFLFHAQASRFMRSTSGQFKENLATFLRFLEEEPMICEYVNGCLDISTMSEADAESMVDRARQSAWSPFEVVGGTTEDEVARILFILRDMRRRGIDGADLFFYRYGHGSRKYDVMVGNFLKEVAFLLIEHIENHLKMKGIEMGLDQKGQQIVTVEGSSDVQIVAASGSASITGNQSFVSSNPEIENEIAALREIAMSLAEEDKGMVLYNVQVLEEQAKSGHPVKAAVATALGAIKKVGSACASSAQVLALVDRIEEFFSPFF</sequence>
<proteinExistence type="predicted"/>
<comment type="caution">
    <text evidence="1">The sequence shown here is derived from an EMBL/GenBank/DDBJ whole genome shotgun (WGS) entry which is preliminary data.</text>
</comment>
<dbReference type="AlphaFoldDB" id="A0A6N8IMK2"/>